<comment type="domain">
    <text evidence="5">The QLQ domain and WRC domain may be involved in protein-protein interaction and DNA-binding, respectively.</text>
</comment>
<evidence type="ECO:0000256" key="2">
    <source>
        <dbReference type="ARBA" id="ARBA00008122"/>
    </source>
</evidence>
<keyword evidence="10" id="KW-1185">Reference proteome</keyword>
<name>A0ABR0UE01_REHGL</name>
<protein>
    <recommendedName>
        <fullName evidence="5">Growth-regulating factor</fullName>
    </recommendedName>
</protein>
<gene>
    <name evidence="9" type="ORF">DH2020_045721</name>
</gene>
<feature type="domain" description="QLQ" evidence="7">
    <location>
        <begin position="84"/>
        <end position="119"/>
    </location>
</feature>
<comment type="subcellular location">
    <subcellularLocation>
        <location evidence="1 4 5">Nucleus</location>
    </subcellularLocation>
</comment>
<evidence type="ECO:0000259" key="8">
    <source>
        <dbReference type="PROSITE" id="PS51667"/>
    </source>
</evidence>
<evidence type="ECO:0000256" key="4">
    <source>
        <dbReference type="PROSITE-ProRule" id="PRU01002"/>
    </source>
</evidence>
<sequence length="406" mass="43926">MEKGAIPSGGGGGVGSIGGGGVGPTGSNSGGANEAVDHIHRDDVSSSSLDAITSAMSTNPQPFDIFASYSTNPYKSPGGNMAFPFTSGQWKELERQAMIYKYMISSMPVPPHLLYPLSRNFPASNVDPSVSSLYNVGYSKNGVPEPGRCKRTDGKKWRCSRDVAPHQKYCERHLHRGRPRSRKPVEAKNNGENLKKPRLEQTQQFNDKPLLLFNANTDLSISTAPSSYKGTNRDLGLMMESEMVLEPNMGFANEGSSFYTSNALFHQDYMEHQPINHLLSYSDLSTNHGNLSPSLDLSIAMSAGNVLDDEEMGNVQMRDVVKFCDEDSKWLSPVCWEPFAPGGPLAEALQLGSGVVGCTNPTSPHNSIGPATTVSSPSGVLQRTLFSHSDSSVCNSPSEIAFQWLK</sequence>
<dbReference type="InterPro" id="IPR031137">
    <property type="entry name" value="GRF"/>
</dbReference>
<evidence type="ECO:0000256" key="5">
    <source>
        <dbReference type="RuleBase" id="RU367127"/>
    </source>
</evidence>
<evidence type="ECO:0000259" key="7">
    <source>
        <dbReference type="PROSITE" id="PS51666"/>
    </source>
</evidence>
<comment type="similarity">
    <text evidence="2 5">Belongs to the GRF family.</text>
</comment>
<evidence type="ECO:0000256" key="1">
    <source>
        <dbReference type="ARBA" id="ARBA00004123"/>
    </source>
</evidence>
<keyword evidence="5" id="KW-0805">Transcription regulation</keyword>
<dbReference type="PROSITE" id="PS51666">
    <property type="entry name" value="QLQ"/>
    <property type="match status" value="1"/>
</dbReference>
<organism evidence="9 10">
    <name type="scientific">Rehmannia glutinosa</name>
    <name type="common">Chinese foxglove</name>
    <dbReference type="NCBI Taxonomy" id="99300"/>
    <lineage>
        <taxon>Eukaryota</taxon>
        <taxon>Viridiplantae</taxon>
        <taxon>Streptophyta</taxon>
        <taxon>Embryophyta</taxon>
        <taxon>Tracheophyta</taxon>
        <taxon>Spermatophyta</taxon>
        <taxon>Magnoliopsida</taxon>
        <taxon>eudicotyledons</taxon>
        <taxon>Gunneridae</taxon>
        <taxon>Pentapetalae</taxon>
        <taxon>asterids</taxon>
        <taxon>lamiids</taxon>
        <taxon>Lamiales</taxon>
        <taxon>Orobanchaceae</taxon>
        <taxon>Rehmannieae</taxon>
        <taxon>Rehmannia</taxon>
    </lineage>
</organism>
<keyword evidence="5" id="KW-0804">Transcription</keyword>
<dbReference type="InterPro" id="IPR014977">
    <property type="entry name" value="WRC_dom"/>
</dbReference>
<dbReference type="Pfam" id="PF08880">
    <property type="entry name" value="QLQ"/>
    <property type="match status" value="1"/>
</dbReference>
<keyword evidence="5" id="KW-0010">Activator</keyword>
<feature type="short sequence motif" description="Bipartite nuclear localization signal" evidence="4">
    <location>
        <begin position="148"/>
        <end position="158"/>
    </location>
</feature>
<feature type="region of interest" description="Disordered" evidence="6">
    <location>
        <begin position="1"/>
        <end position="34"/>
    </location>
</feature>
<dbReference type="Proteomes" id="UP001318860">
    <property type="component" value="Unassembled WGS sequence"/>
</dbReference>
<reference evidence="9 10" key="1">
    <citation type="journal article" date="2021" name="Comput. Struct. Biotechnol. J.">
        <title>De novo genome assembly of the potent medicinal plant Rehmannia glutinosa using nanopore technology.</title>
        <authorList>
            <person name="Ma L."/>
            <person name="Dong C."/>
            <person name="Song C."/>
            <person name="Wang X."/>
            <person name="Zheng X."/>
            <person name="Niu Y."/>
            <person name="Chen S."/>
            <person name="Feng W."/>
        </authorList>
    </citation>
    <scope>NUCLEOTIDE SEQUENCE [LARGE SCALE GENOMIC DNA]</scope>
    <source>
        <strain evidence="9">DH-2019</strain>
    </source>
</reference>
<accession>A0ABR0UE01</accession>
<dbReference type="SMART" id="SM00951">
    <property type="entry name" value="QLQ"/>
    <property type="match status" value="1"/>
</dbReference>
<feature type="compositionally biased region" description="Gly residues" evidence="6">
    <location>
        <begin position="7"/>
        <end position="24"/>
    </location>
</feature>
<comment type="caution">
    <text evidence="9">The sequence shown here is derived from an EMBL/GenBank/DDBJ whole genome shotgun (WGS) entry which is preliminary data.</text>
</comment>
<dbReference type="EMBL" id="JABTTQ020003063">
    <property type="protein sequence ID" value="KAK6120526.1"/>
    <property type="molecule type" value="Genomic_DNA"/>
</dbReference>
<evidence type="ECO:0000313" key="10">
    <source>
        <dbReference type="Proteomes" id="UP001318860"/>
    </source>
</evidence>
<dbReference type="Pfam" id="PF08879">
    <property type="entry name" value="WRC"/>
    <property type="match status" value="1"/>
</dbReference>
<evidence type="ECO:0000256" key="6">
    <source>
        <dbReference type="SAM" id="MobiDB-lite"/>
    </source>
</evidence>
<dbReference type="PROSITE" id="PS51667">
    <property type="entry name" value="WRC"/>
    <property type="match status" value="1"/>
</dbReference>
<evidence type="ECO:0000313" key="9">
    <source>
        <dbReference type="EMBL" id="KAK6120526.1"/>
    </source>
</evidence>
<proteinExistence type="inferred from homology"/>
<comment type="function">
    <text evidence="5">Transcription activator.</text>
</comment>
<dbReference type="PANTHER" id="PTHR31602:SF101">
    <property type="entry name" value="GROWTH-REGULATING FACTOR 7"/>
    <property type="match status" value="1"/>
</dbReference>
<dbReference type="PANTHER" id="PTHR31602">
    <property type="entry name" value="GROWTH-REGULATING FACTOR 5"/>
    <property type="match status" value="1"/>
</dbReference>
<dbReference type="InterPro" id="IPR014978">
    <property type="entry name" value="Gln-Leu-Gln_QLQ"/>
</dbReference>
<feature type="domain" description="WRC" evidence="8">
    <location>
        <begin position="143"/>
        <end position="187"/>
    </location>
</feature>
<evidence type="ECO:0000256" key="3">
    <source>
        <dbReference type="ARBA" id="ARBA00023242"/>
    </source>
</evidence>
<keyword evidence="3 4" id="KW-0539">Nucleus</keyword>
<feature type="short sequence motif" description="Bipartite nuclear localization signal" evidence="4">
    <location>
        <begin position="176"/>
        <end position="183"/>
    </location>
</feature>